<evidence type="ECO:0000259" key="3">
    <source>
        <dbReference type="Pfam" id="PF25794"/>
    </source>
</evidence>
<feature type="compositionally biased region" description="Polar residues" evidence="1">
    <location>
        <begin position="1359"/>
        <end position="1375"/>
    </location>
</feature>
<dbReference type="InterPro" id="IPR024975">
    <property type="entry name" value="NOV_C"/>
</dbReference>
<accession>A0A3M4LRN6</accession>
<dbReference type="InterPro" id="IPR058210">
    <property type="entry name" value="SACS/Nov_dom"/>
</dbReference>
<feature type="region of interest" description="Disordered" evidence="1">
    <location>
        <begin position="1"/>
        <end position="22"/>
    </location>
</feature>
<evidence type="ECO:0000313" key="5">
    <source>
        <dbReference type="Proteomes" id="UP000277236"/>
    </source>
</evidence>
<dbReference type="NCBIfam" id="NF047352">
    <property type="entry name" value="P_loop_sacsin"/>
    <property type="match status" value="1"/>
</dbReference>
<protein>
    <submittedName>
        <fullName evidence="4">Uncharacterized protein</fullName>
    </submittedName>
</protein>
<gene>
    <name evidence="4" type="ORF">ALQ04_05416</name>
</gene>
<name>A0A3M4LRN6_PSECI</name>
<dbReference type="Pfam" id="PF13020">
    <property type="entry name" value="NOV_C"/>
    <property type="match status" value="1"/>
</dbReference>
<dbReference type="PANTHER" id="PTHR46919">
    <property type="entry name" value="ZINC FINGER, C3HC4 TYPE (RING FINGER) FAMILY PROTEIN"/>
    <property type="match status" value="1"/>
</dbReference>
<proteinExistence type="predicted"/>
<sequence>MQPESPPLTTPGAQMDQATQPRASGSYTANLLGNIRSHLAGLQGYDVMALELIQNADDAKAEEILFDITDSGLLVRNSGQFTHCGDLDKQCAFLAEGNYKCDYHRITDVGSGGKLSRGENIGRFGIGFVSTYQVTDHPEIRSSGIKLTLYPERGQWFIDAFEEPNGTSFFLPWADNPNTEARLALGVSHVSPAHIDQLAADFQTVLRKSLLFLRHVQKAEVRRNGQLLLACDLDRSDGSDLIVSFSPSGIVEHWQILRADAADMAQRLYVTHPRLETLHRSTKISIGLRIDPEPLAEGLLYAFLPTEQSTGLPLHINADFFPESDRKALIFAGHQHEQAWNEMLIDAAAVELARDPESLLQMLGPVQLWQILGRAYDLSSKPSGHPPCFKRFWERLKATATQAHIAGAQDGSLQRPNGVFLPRSPLNDYQAKALLEAGGRLVAEELRPFLTAMNQLGAPILTLERLVVLLESATAQQVAGATQVNQERLEHFYRPLWSIINDLLPESGTANPSANPSVQRLQALPFAVTEDLFAVTINQSYVASAALDAERIAALLPRLAIASRVLTELPKITRLIKLLDLNAVVSHISSMCETEPVEKVIGVDPKDLRDIYSLFADLDHQATVEKTVYQKLRGLPIWLSSRGLVKANQALLPGNFIDPTGQADLLDVSVLTESARDFLSTKLGVQTQTIEAFVQTVLPTFFGEDGPLDSTKFSQLISELANHPTLVNDDDIRRLLGSLPIVPTQDGGWSRPVNTYRRTDDLVKVLGDAIHLWLDASRVPNTRSVHTFIDSLGIRRSPIARHLVDRMLSIAEKYLPTENAKRASSEAFYVLCDNYEDWKEKKAFQDALGDLQQAACFPADGDTEEWHIADSLYAPYRADAFRSQANILDFRNTVRLKTDLLEKLNVAINPETQRVINHLQHCITMGVQPHVSTYQVLNERAQRSDPLIATLAGSRCIYVESQKTFVRPNQLYWVAQQLGRYAYTIPGNYESFKPLFDAIGVKNAPAGRDFIDILLDIVGEYFEQSKSVTGPDRAVYDICLTSVSAAHEHEELTSSDLRRLQEAPTILNLQGRLTHPDEVLLQDSEWHAGFFVGELDQALCKPAPELWPFIEMVGVRRLSESAQVALEFVDGPEANESALAEKLMDRMDILARLLHDKPTTVQKKVRVALSGLKAVSHNVVRIQASVHVGGDQAIAPPTSAQAFYEPENGRLILARPVSDRSWAHILNALFHQLMPEESGSEISKLTLSVRPLMGMTVEEAHRELSDAGIPYLDAEASSVGDLTSPDLDEMSDATEPSSRKESDKAPAPDENSDKRETHPRGKERKPRTEDSGHQGRAEPSERPGRGEGSESSGQDASKRNGSTTREGGSTRSVQGEQRAKKSRPKHKEQWDRRLLSYVRLKQETSSEAGDQEGPSEHNLAVEIVAREAVCAYERERGRVPEQMAQTHPGYDIISRNPMTGEDRFVEVKGVNGEWNQTGVGLSRLQFSNAQDYGDRYWLYVVEFVSDPEHIRVHPIRSPAAQVTAFMFDGNWRDAVKEERAEPSALFIPGARIQHQDVGCGEIRDVITRGNTKLLTVLFDGKSQATPNVILNLHRMCILEDSDDDNYS</sequence>
<dbReference type="EMBL" id="RBRE01000061">
    <property type="protein sequence ID" value="RMQ44133.1"/>
    <property type="molecule type" value="Genomic_DNA"/>
</dbReference>
<feature type="domain" description="Sacsin/Nov" evidence="3">
    <location>
        <begin position="39"/>
        <end position="144"/>
    </location>
</feature>
<dbReference type="Gene3D" id="3.30.565.10">
    <property type="entry name" value="Histidine kinase-like ATPase, C-terminal domain"/>
    <property type="match status" value="1"/>
</dbReference>
<feature type="region of interest" description="Disordered" evidence="1">
    <location>
        <begin position="1278"/>
        <end position="1392"/>
    </location>
</feature>
<comment type="caution">
    <text evidence="4">The sequence shown here is derived from an EMBL/GenBank/DDBJ whole genome shotgun (WGS) entry which is preliminary data.</text>
</comment>
<feature type="domain" description="Protein NO VEIN C-terminal" evidence="2">
    <location>
        <begin position="1421"/>
        <end position="1508"/>
    </location>
</feature>
<organism evidence="4 5">
    <name type="scientific">Pseudomonas cichorii</name>
    <dbReference type="NCBI Taxonomy" id="36746"/>
    <lineage>
        <taxon>Bacteria</taxon>
        <taxon>Pseudomonadati</taxon>
        <taxon>Pseudomonadota</taxon>
        <taxon>Gammaproteobacteria</taxon>
        <taxon>Pseudomonadales</taxon>
        <taxon>Pseudomonadaceae</taxon>
        <taxon>Pseudomonas</taxon>
    </lineage>
</organism>
<dbReference type="Proteomes" id="UP000277236">
    <property type="component" value="Unassembled WGS sequence"/>
</dbReference>
<dbReference type="InterPro" id="IPR036890">
    <property type="entry name" value="HATPase_C_sf"/>
</dbReference>
<feature type="compositionally biased region" description="Basic and acidic residues" evidence="1">
    <location>
        <begin position="1297"/>
        <end position="1348"/>
    </location>
</feature>
<dbReference type="SUPFAM" id="SSF55874">
    <property type="entry name" value="ATPase domain of HSP90 chaperone/DNA topoisomerase II/histidine kinase"/>
    <property type="match status" value="1"/>
</dbReference>
<evidence type="ECO:0000256" key="1">
    <source>
        <dbReference type="SAM" id="MobiDB-lite"/>
    </source>
</evidence>
<evidence type="ECO:0000259" key="2">
    <source>
        <dbReference type="Pfam" id="PF13020"/>
    </source>
</evidence>
<dbReference type="Pfam" id="PF25794">
    <property type="entry name" value="SACS"/>
    <property type="match status" value="1"/>
</dbReference>
<evidence type="ECO:0000313" key="4">
    <source>
        <dbReference type="EMBL" id="RMQ44133.1"/>
    </source>
</evidence>
<reference evidence="4 5" key="1">
    <citation type="submission" date="2018-08" db="EMBL/GenBank/DDBJ databases">
        <title>Recombination of ecologically and evolutionarily significant loci maintains genetic cohesion in the Pseudomonas syringae species complex.</title>
        <authorList>
            <person name="Dillon M."/>
            <person name="Thakur S."/>
            <person name="Almeida R.N.D."/>
            <person name="Weir B.S."/>
            <person name="Guttman D.S."/>
        </authorList>
    </citation>
    <scope>NUCLEOTIDE SEQUENCE [LARGE SCALE GENOMIC DNA]</scope>
    <source>
        <strain evidence="4 5">ICMP 3353</strain>
    </source>
</reference>
<dbReference type="PANTHER" id="PTHR46919:SF2">
    <property type="entry name" value="SACSIN"/>
    <property type="match status" value="1"/>
</dbReference>